<dbReference type="SUPFAM" id="SSF48403">
    <property type="entry name" value="Ankyrin repeat"/>
    <property type="match status" value="1"/>
</dbReference>
<keyword evidence="2" id="KW-1185">Reference proteome</keyword>
<dbReference type="AlphaFoldDB" id="A0A0G4P8U7"/>
<dbReference type="InterPro" id="IPR002110">
    <property type="entry name" value="Ankyrin_rpt"/>
</dbReference>
<dbReference type="Proteomes" id="UP000053732">
    <property type="component" value="Unassembled WGS sequence"/>
</dbReference>
<organism evidence="1 2">
    <name type="scientific">Penicillium camemberti (strain FM 013)</name>
    <dbReference type="NCBI Taxonomy" id="1429867"/>
    <lineage>
        <taxon>Eukaryota</taxon>
        <taxon>Fungi</taxon>
        <taxon>Dikarya</taxon>
        <taxon>Ascomycota</taxon>
        <taxon>Pezizomycotina</taxon>
        <taxon>Eurotiomycetes</taxon>
        <taxon>Eurotiomycetidae</taxon>
        <taxon>Eurotiales</taxon>
        <taxon>Aspergillaceae</taxon>
        <taxon>Penicillium</taxon>
    </lineage>
</organism>
<name>A0A0G4P8U7_PENC3</name>
<proteinExistence type="predicted"/>
<accession>A0A0G4P8U7</accession>
<evidence type="ECO:0000313" key="1">
    <source>
        <dbReference type="EMBL" id="CRL22699.1"/>
    </source>
</evidence>
<protein>
    <submittedName>
        <fullName evidence="1">Ankyrin repeat-containing domain</fullName>
    </submittedName>
</protein>
<dbReference type="Pfam" id="PF12796">
    <property type="entry name" value="Ank_2"/>
    <property type="match status" value="1"/>
</dbReference>
<sequence length="146" mass="15995">MVCEWEMHEQISNLLIQAGADKHALVGHMSPLYSVSAGGTAPVVRLLLRQGVNPVIQASYKLASLRLTLANALKHWAAANGYFEVVKILFEAGADKLCILGLWGIHGRKSGNTFSFVALWSSPLLDDVQVISLVRVRCLPEPDFQQ</sequence>
<dbReference type="InterPro" id="IPR036770">
    <property type="entry name" value="Ankyrin_rpt-contain_sf"/>
</dbReference>
<reference evidence="1 2" key="1">
    <citation type="journal article" date="2014" name="Nat. Commun.">
        <title>Multiple recent horizontal transfers of a large genomic region in cheese making fungi.</title>
        <authorList>
            <person name="Cheeseman K."/>
            <person name="Ropars J."/>
            <person name="Renault P."/>
            <person name="Dupont J."/>
            <person name="Gouzy J."/>
            <person name="Branca A."/>
            <person name="Abraham A.L."/>
            <person name="Ceppi M."/>
            <person name="Conseiller E."/>
            <person name="Debuchy R."/>
            <person name="Malagnac F."/>
            <person name="Goarin A."/>
            <person name="Silar P."/>
            <person name="Lacoste S."/>
            <person name="Sallet E."/>
            <person name="Bensimon A."/>
            <person name="Giraud T."/>
            <person name="Brygoo Y."/>
        </authorList>
    </citation>
    <scope>NUCLEOTIDE SEQUENCE [LARGE SCALE GENOMIC DNA]</scope>
    <source>
        <strain evidence="2">FM 013</strain>
    </source>
</reference>
<dbReference type="EMBL" id="HG793141">
    <property type="protein sequence ID" value="CRL22699.1"/>
    <property type="molecule type" value="Genomic_DNA"/>
</dbReference>
<gene>
    <name evidence="1" type="ORF">PCAMFM013_S008g000128</name>
</gene>
<dbReference type="Gene3D" id="1.25.40.20">
    <property type="entry name" value="Ankyrin repeat-containing domain"/>
    <property type="match status" value="1"/>
</dbReference>
<evidence type="ECO:0000313" key="2">
    <source>
        <dbReference type="Proteomes" id="UP000053732"/>
    </source>
</evidence>